<comment type="caution">
    <text evidence="3">The sequence shown here is derived from an EMBL/GenBank/DDBJ whole genome shotgun (WGS) entry which is preliminary data.</text>
</comment>
<feature type="domain" description="DUF6534" evidence="2">
    <location>
        <begin position="233"/>
        <end position="292"/>
    </location>
</feature>
<name>A0A8H6X3B3_9AGAR</name>
<keyword evidence="1" id="KW-1133">Transmembrane helix</keyword>
<keyword evidence="1" id="KW-0472">Membrane</keyword>
<dbReference type="InterPro" id="IPR045339">
    <property type="entry name" value="DUF6534"/>
</dbReference>
<evidence type="ECO:0000313" key="4">
    <source>
        <dbReference type="Proteomes" id="UP000623467"/>
    </source>
</evidence>
<gene>
    <name evidence="3" type="ORF">MSAN_02421900</name>
</gene>
<evidence type="ECO:0000256" key="1">
    <source>
        <dbReference type="SAM" id="Phobius"/>
    </source>
</evidence>
<protein>
    <recommendedName>
        <fullName evidence="2">DUF6534 domain-containing protein</fullName>
    </recommendedName>
</protein>
<feature type="transmembrane region" description="Helical" evidence="1">
    <location>
        <begin position="162"/>
        <end position="184"/>
    </location>
</feature>
<keyword evidence="1" id="KW-0812">Transmembrane</keyword>
<dbReference type="Proteomes" id="UP000623467">
    <property type="component" value="Unassembled WGS sequence"/>
</dbReference>
<dbReference type="PANTHER" id="PTHR40465">
    <property type="entry name" value="CHROMOSOME 1, WHOLE GENOME SHOTGUN SEQUENCE"/>
    <property type="match status" value="1"/>
</dbReference>
<dbReference type="PANTHER" id="PTHR40465:SF1">
    <property type="entry name" value="DUF6534 DOMAIN-CONTAINING PROTEIN"/>
    <property type="match status" value="1"/>
</dbReference>
<keyword evidence="4" id="KW-1185">Reference proteome</keyword>
<feature type="transmembrane region" description="Helical" evidence="1">
    <location>
        <begin position="127"/>
        <end position="150"/>
    </location>
</feature>
<evidence type="ECO:0000259" key="2">
    <source>
        <dbReference type="Pfam" id="PF20152"/>
    </source>
</evidence>
<accession>A0A8H6X3B3</accession>
<organism evidence="3 4">
    <name type="scientific">Mycena sanguinolenta</name>
    <dbReference type="NCBI Taxonomy" id="230812"/>
    <lineage>
        <taxon>Eukaryota</taxon>
        <taxon>Fungi</taxon>
        <taxon>Dikarya</taxon>
        <taxon>Basidiomycota</taxon>
        <taxon>Agaricomycotina</taxon>
        <taxon>Agaricomycetes</taxon>
        <taxon>Agaricomycetidae</taxon>
        <taxon>Agaricales</taxon>
        <taxon>Marasmiineae</taxon>
        <taxon>Mycenaceae</taxon>
        <taxon>Mycena</taxon>
    </lineage>
</organism>
<proteinExistence type="predicted"/>
<dbReference type="AlphaFoldDB" id="A0A8H6X3B3"/>
<evidence type="ECO:0000313" key="3">
    <source>
        <dbReference type="EMBL" id="KAF7333274.1"/>
    </source>
</evidence>
<dbReference type="EMBL" id="JACAZH010000056">
    <property type="protein sequence ID" value="KAF7333274.1"/>
    <property type="molecule type" value="Genomic_DNA"/>
</dbReference>
<feature type="transmembrane region" description="Helical" evidence="1">
    <location>
        <begin position="73"/>
        <end position="92"/>
    </location>
</feature>
<feature type="transmembrane region" description="Helical" evidence="1">
    <location>
        <begin position="40"/>
        <end position="61"/>
    </location>
</feature>
<dbReference type="Pfam" id="PF20152">
    <property type="entry name" value="DUF6534"/>
    <property type="match status" value="1"/>
</dbReference>
<reference evidence="3" key="1">
    <citation type="submission" date="2020-05" db="EMBL/GenBank/DDBJ databases">
        <title>Mycena genomes resolve the evolution of fungal bioluminescence.</title>
        <authorList>
            <person name="Tsai I.J."/>
        </authorList>
    </citation>
    <scope>NUCLEOTIDE SEQUENCE</scope>
    <source>
        <strain evidence="3">160909Yilan</strain>
    </source>
</reference>
<sequence>MRGLSSAFRKSAGNLERRISLALPDRALHSHHLKPPSHRYGPMLIGVFLNMILYGVMLGQVLNYFQTYRTDPLWMRLFVWYLSIVGTANTALDMHMMYQPLIQEYGESYFRLFSASSDCGSIGQKPVFFPTVFLAEPLFVVLLSMPIQLFFAWRIHQLTKSIWIPSLITLLGLASFGGGVWTTIRIHVLKLFAKKASLAHARLGVVPDILRSRRLDYCLAGLDIGACATNKKTGFRATDSVVDKIIRTTIQTGMITAVFSILDVHYAINFVFDLCLTKLYINCLMSTLNARQKLLATSHPSTFQQLNLPTSRGPMSAKRDIYGQSWPPW</sequence>
<dbReference type="OrthoDB" id="3265526at2759"/>